<evidence type="ECO:0000313" key="4">
    <source>
        <dbReference type="Proteomes" id="UP001497644"/>
    </source>
</evidence>
<dbReference type="PANTHER" id="PTHR31921:SF1">
    <property type="entry name" value="PROTEIN DPCD"/>
    <property type="match status" value="1"/>
</dbReference>
<gene>
    <name evidence="3" type="ORF">LPLAT_LOCUS759</name>
</gene>
<dbReference type="Proteomes" id="UP001497644">
    <property type="component" value="Chromosome 1"/>
</dbReference>
<organism evidence="3 4">
    <name type="scientific">Lasius platythorax</name>
    <dbReference type="NCBI Taxonomy" id="488582"/>
    <lineage>
        <taxon>Eukaryota</taxon>
        <taxon>Metazoa</taxon>
        <taxon>Ecdysozoa</taxon>
        <taxon>Arthropoda</taxon>
        <taxon>Hexapoda</taxon>
        <taxon>Insecta</taxon>
        <taxon>Pterygota</taxon>
        <taxon>Neoptera</taxon>
        <taxon>Endopterygota</taxon>
        <taxon>Hymenoptera</taxon>
        <taxon>Apocrita</taxon>
        <taxon>Aculeata</taxon>
        <taxon>Formicoidea</taxon>
        <taxon>Formicidae</taxon>
        <taxon>Formicinae</taxon>
        <taxon>Lasius</taxon>
        <taxon>Lasius</taxon>
    </lineage>
</organism>
<sequence>MTSEWLRNIQNAKITVLIEDGKRKVHFLLENGTEMVEEYNIDTNVVMRRIWKKKNSFGTDIGWTVEIGDPEPTENNIEIDGIQESSNTPIVTQRITKTSLEWRIRNLPYPNNVYAVTAEQDNTITIRTSNKKYFKKLRVLDLERIGLKPEQERISFRHQYNTLIITYKKPSELLDVEKKILSKILQLENTESTKECPVVRVQTFW</sequence>
<evidence type="ECO:0000256" key="2">
    <source>
        <dbReference type="ARBA" id="ARBA00020330"/>
    </source>
</evidence>
<evidence type="ECO:0000313" key="3">
    <source>
        <dbReference type="EMBL" id="CAL1673985.1"/>
    </source>
</evidence>
<dbReference type="PRINTS" id="PR02065">
    <property type="entry name" value="PROTEINDPCD"/>
</dbReference>
<evidence type="ECO:0000256" key="1">
    <source>
        <dbReference type="ARBA" id="ARBA00010597"/>
    </source>
</evidence>
<protein>
    <recommendedName>
        <fullName evidence="2">Protein DPCD</fullName>
    </recommendedName>
</protein>
<accession>A0AAV2N2V2</accession>
<dbReference type="EMBL" id="OZ034824">
    <property type="protein sequence ID" value="CAL1673985.1"/>
    <property type="molecule type" value="Genomic_DNA"/>
</dbReference>
<dbReference type="PANTHER" id="PTHR31921">
    <property type="entry name" value="PROTEIN DPCD"/>
    <property type="match status" value="1"/>
</dbReference>
<dbReference type="AlphaFoldDB" id="A0AAV2N2V2"/>
<name>A0AAV2N2V2_9HYME</name>
<proteinExistence type="inferred from homology"/>
<dbReference type="InterPro" id="IPR026224">
    <property type="entry name" value="DPCD"/>
</dbReference>
<comment type="similarity">
    <text evidence="1">Belongs to the DPCD family.</text>
</comment>
<keyword evidence="4" id="KW-1185">Reference proteome</keyword>
<reference evidence="3 4" key="1">
    <citation type="submission" date="2024-04" db="EMBL/GenBank/DDBJ databases">
        <authorList>
            <consortium name="Molecular Ecology Group"/>
        </authorList>
    </citation>
    <scope>NUCLEOTIDE SEQUENCE [LARGE SCALE GENOMIC DNA]</scope>
</reference>
<dbReference type="Pfam" id="PF14913">
    <property type="entry name" value="DPCD"/>
    <property type="match status" value="1"/>
</dbReference>